<keyword evidence="6" id="KW-0413">Isomerase</keyword>
<dbReference type="Gene3D" id="1.10.10.160">
    <property type="match status" value="1"/>
</dbReference>
<dbReference type="InterPro" id="IPR000212">
    <property type="entry name" value="DNA_helicase_UvrD/REP"/>
</dbReference>
<dbReference type="EMBL" id="UOFA01000020">
    <property type="protein sequence ID" value="VAW43729.1"/>
    <property type="molecule type" value="Genomic_DNA"/>
</dbReference>
<feature type="region of interest" description="Disordered" evidence="10">
    <location>
        <begin position="617"/>
        <end position="646"/>
    </location>
</feature>
<gene>
    <name evidence="13" type="ORF">MNBD_GAMMA02-1013</name>
</gene>
<dbReference type="PROSITE" id="PS51198">
    <property type="entry name" value="UVRD_HELICASE_ATP_BIND"/>
    <property type="match status" value="1"/>
</dbReference>
<dbReference type="Pfam" id="PF00580">
    <property type="entry name" value="UvrD-helicase"/>
    <property type="match status" value="1"/>
</dbReference>
<protein>
    <recommendedName>
        <fullName evidence="8">DNA 3'-5' helicase</fullName>
        <ecNumber evidence="8">5.6.2.4</ecNumber>
    </recommendedName>
</protein>
<keyword evidence="3 13" id="KW-0378">Hydrolase</keyword>
<feature type="domain" description="UvrD-like helicase ATP-binding" evidence="11">
    <location>
        <begin position="1"/>
        <end position="270"/>
    </location>
</feature>
<dbReference type="InterPro" id="IPR014017">
    <property type="entry name" value="DNA_helicase_UvrD-like_C"/>
</dbReference>
<comment type="catalytic activity">
    <reaction evidence="7">
        <text>Couples ATP hydrolysis with the unwinding of duplex DNA by translocating in the 3'-5' direction.</text>
        <dbReference type="EC" id="5.6.2.4"/>
    </reaction>
</comment>
<keyword evidence="4 13" id="KW-0347">Helicase</keyword>
<dbReference type="AlphaFoldDB" id="A0A3B0W367"/>
<dbReference type="SUPFAM" id="SSF52540">
    <property type="entry name" value="P-loop containing nucleoside triphosphate hydrolases"/>
    <property type="match status" value="1"/>
</dbReference>
<evidence type="ECO:0000259" key="11">
    <source>
        <dbReference type="PROSITE" id="PS51198"/>
    </source>
</evidence>
<feature type="domain" description="UvrD-like helicase C-terminal" evidence="12">
    <location>
        <begin position="271"/>
        <end position="544"/>
    </location>
</feature>
<evidence type="ECO:0000256" key="6">
    <source>
        <dbReference type="ARBA" id="ARBA00023235"/>
    </source>
</evidence>
<evidence type="ECO:0000256" key="3">
    <source>
        <dbReference type="ARBA" id="ARBA00022801"/>
    </source>
</evidence>
<comment type="similarity">
    <text evidence="1">Belongs to the helicase family. UvrD subfamily.</text>
</comment>
<dbReference type="InterPro" id="IPR013986">
    <property type="entry name" value="DExx_box_DNA_helicase_dom_sf"/>
</dbReference>
<name>A0A3B0W367_9ZZZZ</name>
<dbReference type="EC" id="5.6.2.4" evidence="8"/>
<dbReference type="InterPro" id="IPR014016">
    <property type="entry name" value="UvrD-like_ATP-bd"/>
</dbReference>
<dbReference type="PROSITE" id="PS51217">
    <property type="entry name" value="UVRD_HELICASE_CTER"/>
    <property type="match status" value="1"/>
</dbReference>
<evidence type="ECO:0000256" key="9">
    <source>
        <dbReference type="ARBA" id="ARBA00048988"/>
    </source>
</evidence>
<comment type="catalytic activity">
    <reaction evidence="9">
        <text>ATP + H2O = ADP + phosphate + H(+)</text>
        <dbReference type="Rhea" id="RHEA:13065"/>
        <dbReference type="ChEBI" id="CHEBI:15377"/>
        <dbReference type="ChEBI" id="CHEBI:15378"/>
        <dbReference type="ChEBI" id="CHEBI:30616"/>
        <dbReference type="ChEBI" id="CHEBI:43474"/>
        <dbReference type="ChEBI" id="CHEBI:456216"/>
        <dbReference type="EC" id="5.6.2.4"/>
    </reaction>
</comment>
<accession>A0A3B0W367</accession>
<organism evidence="13">
    <name type="scientific">hydrothermal vent metagenome</name>
    <dbReference type="NCBI Taxonomy" id="652676"/>
    <lineage>
        <taxon>unclassified sequences</taxon>
        <taxon>metagenomes</taxon>
        <taxon>ecological metagenomes</taxon>
    </lineage>
</organism>
<sequence length="659" mass="74180">MLNQPQQQAVELTDNPLLVLAGAGCGKTRVITEKMAYLVHHGFCRPEGIYAITFTNKAAKEMQVRAIKLVNGGEALNISTFHALGLRLLQQEIKHTVYQRGFSILDTSECQKVIQGLLPQGIKREVSNQLQWQISGWKNAALRPSEASSTVPMAVEIYQSYLDYMVSINAMDFDDLILQALWLLNEQPDALSRWQAQISYLMVDEYQDTNASQYLLLKKLMGPGSHLTCVGDDDQSIYGWRGAQAENLQLLQHDFPALKVIKLEQNYRSTSTILDAANAVIGHNPHPFEKKIWSDLGQGEAIQILSYPNAETEAEQVVADISFNQKVNHKNFNDFAILYRSNHQAKLLEQALRLNNLPYQISGGRSFFDYSEIKDLMAYIRLLANPKDNAAFLRVINTPKRGIGIQTVQQISALAKRLGKSFFIACCDNHALNSLSEQAQSRIKPFIHIMQQHQKMKASAEVVVESLVKQLDFVNYVNHSANNKVAKINKVKLVHDFLKWVSALGKSQHLAVDELLNYLSLQTSQDDETKEDAIRMMTLHAAKGLEFEHVYLVGVEEGILPHANSLADADEEDSAVEEERRLMYVGMTRAMRQLKISYVKKRKKRFGEEKTASAYGPSRFLDEIPHELSSGHPSVKRSAEDQKANNKKNFAAIKALLGD</sequence>
<evidence type="ECO:0000256" key="10">
    <source>
        <dbReference type="SAM" id="MobiDB-lite"/>
    </source>
</evidence>
<evidence type="ECO:0000256" key="4">
    <source>
        <dbReference type="ARBA" id="ARBA00022806"/>
    </source>
</evidence>
<evidence type="ECO:0000313" key="13">
    <source>
        <dbReference type="EMBL" id="VAW43729.1"/>
    </source>
</evidence>
<evidence type="ECO:0000259" key="12">
    <source>
        <dbReference type="PROSITE" id="PS51217"/>
    </source>
</evidence>
<dbReference type="Gene3D" id="3.40.50.300">
    <property type="entry name" value="P-loop containing nucleotide triphosphate hydrolases"/>
    <property type="match status" value="2"/>
</dbReference>
<dbReference type="GO" id="GO:0005829">
    <property type="term" value="C:cytosol"/>
    <property type="evidence" value="ECO:0007669"/>
    <property type="project" value="TreeGrafter"/>
</dbReference>
<dbReference type="GO" id="GO:0005524">
    <property type="term" value="F:ATP binding"/>
    <property type="evidence" value="ECO:0007669"/>
    <property type="project" value="UniProtKB-KW"/>
</dbReference>
<dbReference type="PANTHER" id="PTHR11070:SF64">
    <property type="entry name" value="ATP-DEPENDENT DNA HELICASE REP"/>
    <property type="match status" value="1"/>
</dbReference>
<reference evidence="13" key="1">
    <citation type="submission" date="2018-06" db="EMBL/GenBank/DDBJ databases">
        <authorList>
            <person name="Zhirakovskaya E."/>
        </authorList>
    </citation>
    <scope>NUCLEOTIDE SEQUENCE</scope>
</reference>
<evidence type="ECO:0000256" key="8">
    <source>
        <dbReference type="ARBA" id="ARBA00034808"/>
    </source>
</evidence>
<dbReference type="PANTHER" id="PTHR11070">
    <property type="entry name" value="UVRD / RECB / PCRA DNA HELICASE FAMILY MEMBER"/>
    <property type="match status" value="1"/>
</dbReference>
<dbReference type="Pfam" id="PF13361">
    <property type="entry name" value="UvrD_C"/>
    <property type="match status" value="1"/>
</dbReference>
<evidence type="ECO:0000256" key="5">
    <source>
        <dbReference type="ARBA" id="ARBA00022840"/>
    </source>
</evidence>
<evidence type="ECO:0000256" key="2">
    <source>
        <dbReference type="ARBA" id="ARBA00022741"/>
    </source>
</evidence>
<proteinExistence type="inferred from homology"/>
<dbReference type="GO" id="GO:0043138">
    <property type="term" value="F:3'-5' DNA helicase activity"/>
    <property type="evidence" value="ECO:0007669"/>
    <property type="project" value="UniProtKB-EC"/>
</dbReference>
<dbReference type="GO" id="GO:0016887">
    <property type="term" value="F:ATP hydrolysis activity"/>
    <property type="evidence" value="ECO:0007669"/>
    <property type="project" value="RHEA"/>
</dbReference>
<evidence type="ECO:0000256" key="1">
    <source>
        <dbReference type="ARBA" id="ARBA00009922"/>
    </source>
</evidence>
<dbReference type="GO" id="GO:0000725">
    <property type="term" value="P:recombinational repair"/>
    <property type="evidence" value="ECO:0007669"/>
    <property type="project" value="TreeGrafter"/>
</dbReference>
<evidence type="ECO:0000256" key="7">
    <source>
        <dbReference type="ARBA" id="ARBA00034617"/>
    </source>
</evidence>
<dbReference type="CDD" id="cd17932">
    <property type="entry name" value="DEXQc_UvrD"/>
    <property type="match status" value="1"/>
</dbReference>
<dbReference type="CDD" id="cd18807">
    <property type="entry name" value="SF1_C_UvrD"/>
    <property type="match status" value="1"/>
</dbReference>
<dbReference type="GO" id="GO:0003677">
    <property type="term" value="F:DNA binding"/>
    <property type="evidence" value="ECO:0007669"/>
    <property type="project" value="InterPro"/>
</dbReference>
<keyword evidence="5" id="KW-0067">ATP-binding</keyword>
<dbReference type="InterPro" id="IPR027417">
    <property type="entry name" value="P-loop_NTPase"/>
</dbReference>
<keyword evidence="2" id="KW-0547">Nucleotide-binding</keyword>
<dbReference type="Gene3D" id="1.10.486.10">
    <property type="entry name" value="PCRA, domain 4"/>
    <property type="match status" value="1"/>
</dbReference>